<protein>
    <submittedName>
        <fullName evidence="2">3-oxoacyl-[acyl-carrier-protein] synthase-3</fullName>
    </submittedName>
</protein>
<dbReference type="AlphaFoldDB" id="A0A4R7VW29"/>
<dbReference type="SUPFAM" id="SSF53901">
    <property type="entry name" value="Thiolase-like"/>
    <property type="match status" value="2"/>
</dbReference>
<dbReference type="InterPro" id="IPR016039">
    <property type="entry name" value="Thiolase-like"/>
</dbReference>
<dbReference type="Pfam" id="PF08545">
    <property type="entry name" value="ACP_syn_III"/>
    <property type="match status" value="1"/>
</dbReference>
<sequence>MLLGDGLVIAAATTWLPPGRETVADAIAEGKVKPERAADLALTAVPAGDVPAPELAARAAEAALTRAGVPRERVGLLVHAWIYHQGHDLWSPAHYVADRAGVGAALPVGLYQLCNGGAGALAVAATHLLADPGLDTALVTTGDRFAPPGFDRWTSDYSVAYGDGGTAVVLRRGPAHAGDLVLLGLAQASAPEFETMYRGRDEFSPAPRWHSDRVDARRAKKAFLAEKGIDRFNAVSADRIRRVVTDALSGTGIAPTDPRIRYIALPRLADSSLDASYVPVLDGWVPGKLISPREHSGHLGAGDTAANLAHLHDNRLLDRGEVALVLLSGGGFSWSCAVVTVA</sequence>
<name>A0A4R7VW29_9PSEU</name>
<dbReference type="EMBL" id="SOCP01000004">
    <property type="protein sequence ID" value="TDV54246.1"/>
    <property type="molecule type" value="Genomic_DNA"/>
</dbReference>
<evidence type="ECO:0000313" key="2">
    <source>
        <dbReference type="EMBL" id="TDV54246.1"/>
    </source>
</evidence>
<keyword evidence="3" id="KW-1185">Reference proteome</keyword>
<dbReference type="RefSeq" id="WP_133903207.1">
    <property type="nucleotide sequence ID" value="NZ_SOCP01000004.1"/>
</dbReference>
<reference evidence="2 3" key="1">
    <citation type="submission" date="2019-03" db="EMBL/GenBank/DDBJ databases">
        <title>Genomic Encyclopedia of Archaeal and Bacterial Type Strains, Phase II (KMG-II): from individual species to whole genera.</title>
        <authorList>
            <person name="Goeker M."/>
        </authorList>
    </citation>
    <scope>NUCLEOTIDE SEQUENCE [LARGE SCALE GENOMIC DNA]</scope>
    <source>
        <strain evidence="2 3">DSM 45499</strain>
    </source>
</reference>
<dbReference type="PANTHER" id="PTHR34069">
    <property type="entry name" value="3-OXOACYL-[ACYL-CARRIER-PROTEIN] SYNTHASE 3"/>
    <property type="match status" value="1"/>
</dbReference>
<feature type="domain" description="Beta-ketoacyl-[acyl-carrier-protein] synthase III N-terminal" evidence="1">
    <location>
        <begin position="113"/>
        <end position="175"/>
    </location>
</feature>
<gene>
    <name evidence="2" type="ORF">CLV71_104717</name>
</gene>
<dbReference type="Gene3D" id="3.40.47.10">
    <property type="match status" value="2"/>
</dbReference>
<organism evidence="2 3">
    <name type="scientific">Actinophytocola oryzae</name>
    <dbReference type="NCBI Taxonomy" id="502181"/>
    <lineage>
        <taxon>Bacteria</taxon>
        <taxon>Bacillati</taxon>
        <taxon>Actinomycetota</taxon>
        <taxon>Actinomycetes</taxon>
        <taxon>Pseudonocardiales</taxon>
        <taxon>Pseudonocardiaceae</taxon>
    </lineage>
</organism>
<dbReference type="Proteomes" id="UP000294927">
    <property type="component" value="Unassembled WGS sequence"/>
</dbReference>
<evidence type="ECO:0000259" key="1">
    <source>
        <dbReference type="Pfam" id="PF08545"/>
    </source>
</evidence>
<proteinExistence type="predicted"/>
<dbReference type="PANTHER" id="PTHR34069:SF2">
    <property type="entry name" value="BETA-KETOACYL-[ACYL-CARRIER-PROTEIN] SYNTHASE III"/>
    <property type="match status" value="1"/>
</dbReference>
<dbReference type="OrthoDB" id="7055207at2"/>
<accession>A0A4R7VW29</accession>
<dbReference type="InterPro" id="IPR013751">
    <property type="entry name" value="ACP_syn_III_N"/>
</dbReference>
<dbReference type="GO" id="GO:0044550">
    <property type="term" value="P:secondary metabolite biosynthetic process"/>
    <property type="evidence" value="ECO:0007669"/>
    <property type="project" value="TreeGrafter"/>
</dbReference>
<evidence type="ECO:0000313" key="3">
    <source>
        <dbReference type="Proteomes" id="UP000294927"/>
    </source>
</evidence>
<dbReference type="GO" id="GO:0004315">
    <property type="term" value="F:3-oxoacyl-[acyl-carrier-protein] synthase activity"/>
    <property type="evidence" value="ECO:0007669"/>
    <property type="project" value="InterPro"/>
</dbReference>
<dbReference type="GO" id="GO:0006633">
    <property type="term" value="P:fatty acid biosynthetic process"/>
    <property type="evidence" value="ECO:0007669"/>
    <property type="project" value="InterPro"/>
</dbReference>
<comment type="caution">
    <text evidence="2">The sequence shown here is derived from an EMBL/GenBank/DDBJ whole genome shotgun (WGS) entry which is preliminary data.</text>
</comment>